<feature type="signal peptide" evidence="5">
    <location>
        <begin position="1"/>
        <end position="22"/>
    </location>
</feature>
<name>A0A2T7NX57_POMCA</name>
<evidence type="ECO:0000256" key="2">
    <source>
        <dbReference type="ARBA" id="ARBA00022692"/>
    </source>
</evidence>
<feature type="chain" id="PRO_5015506712" description="Notch ligand N-terminal domain-containing protein" evidence="5">
    <location>
        <begin position="23"/>
        <end position="120"/>
    </location>
</feature>
<evidence type="ECO:0000256" key="4">
    <source>
        <dbReference type="ARBA" id="ARBA00022989"/>
    </source>
</evidence>
<dbReference type="AlphaFoldDB" id="A0A2T7NX57"/>
<protein>
    <recommendedName>
        <fullName evidence="6">Notch ligand N-terminal domain-containing protein</fullName>
    </recommendedName>
</protein>
<dbReference type="Proteomes" id="UP000245119">
    <property type="component" value="Linkage Group LG8"/>
</dbReference>
<comment type="caution">
    <text evidence="7">The sequence shown here is derived from an EMBL/GenBank/DDBJ whole genome shotgun (WGS) entry which is preliminary data.</text>
</comment>
<reference evidence="7 8" key="1">
    <citation type="submission" date="2018-04" db="EMBL/GenBank/DDBJ databases">
        <title>The genome of golden apple snail Pomacea canaliculata provides insight into stress tolerance and invasive adaptation.</title>
        <authorList>
            <person name="Liu C."/>
            <person name="Liu B."/>
            <person name="Ren Y."/>
            <person name="Zhang Y."/>
            <person name="Wang H."/>
            <person name="Li S."/>
            <person name="Jiang F."/>
            <person name="Yin L."/>
            <person name="Zhang G."/>
            <person name="Qian W."/>
            <person name="Fan W."/>
        </authorList>
    </citation>
    <scope>NUCLEOTIDE SEQUENCE [LARGE SCALE GENOMIC DNA]</scope>
    <source>
        <strain evidence="7">SZHN2017</strain>
        <tissue evidence="7">Muscle</tissue>
    </source>
</reference>
<gene>
    <name evidence="7" type="ORF">C0Q70_13410</name>
</gene>
<evidence type="ECO:0000313" key="8">
    <source>
        <dbReference type="Proteomes" id="UP000245119"/>
    </source>
</evidence>
<keyword evidence="5" id="KW-0732">Signal</keyword>
<organism evidence="7 8">
    <name type="scientific">Pomacea canaliculata</name>
    <name type="common">Golden apple snail</name>
    <dbReference type="NCBI Taxonomy" id="400727"/>
    <lineage>
        <taxon>Eukaryota</taxon>
        <taxon>Metazoa</taxon>
        <taxon>Spiralia</taxon>
        <taxon>Lophotrochozoa</taxon>
        <taxon>Mollusca</taxon>
        <taxon>Gastropoda</taxon>
        <taxon>Caenogastropoda</taxon>
        <taxon>Architaenioglossa</taxon>
        <taxon>Ampullarioidea</taxon>
        <taxon>Ampullariidae</taxon>
        <taxon>Pomacea</taxon>
    </lineage>
</organism>
<feature type="domain" description="Notch ligand N-terminal" evidence="6">
    <location>
        <begin position="23"/>
        <end position="117"/>
    </location>
</feature>
<keyword evidence="3" id="KW-0677">Repeat</keyword>
<proteinExistence type="predicted"/>
<dbReference type="Pfam" id="PF07657">
    <property type="entry name" value="MNNL"/>
    <property type="match status" value="1"/>
</dbReference>
<dbReference type="STRING" id="400727.A0A2T7NX57"/>
<evidence type="ECO:0000256" key="1">
    <source>
        <dbReference type="ARBA" id="ARBA00022536"/>
    </source>
</evidence>
<keyword evidence="2" id="KW-0812">Transmembrane</keyword>
<dbReference type="GO" id="GO:0016020">
    <property type="term" value="C:membrane"/>
    <property type="evidence" value="ECO:0007669"/>
    <property type="project" value="UniProtKB-SubCell"/>
</dbReference>
<keyword evidence="4" id="KW-1133">Transmembrane helix</keyword>
<dbReference type="InterPro" id="IPR011651">
    <property type="entry name" value="Notch_ligand_N"/>
</dbReference>
<keyword evidence="4" id="KW-0472">Membrane</keyword>
<keyword evidence="1" id="KW-0245">EGF-like domain</keyword>
<keyword evidence="8" id="KW-1185">Reference proteome</keyword>
<evidence type="ECO:0000256" key="5">
    <source>
        <dbReference type="SAM" id="SignalP"/>
    </source>
</evidence>
<dbReference type="EMBL" id="PZQS01000008">
    <property type="protein sequence ID" value="PVD25750.1"/>
    <property type="molecule type" value="Genomic_DNA"/>
</dbReference>
<accession>A0A2T7NX57</accession>
<dbReference type="Gene3D" id="2.60.40.3510">
    <property type="match status" value="1"/>
</dbReference>
<sequence>MCSSSPWWCWWFLHFLVGQCTASGYFELQLQSLRNARGELADGTCCDGTRNSAGVCTDQCETLFRVCLKEYQAVVSMEGPCTFGNISSSVLGGNSFSYPLETTVTRLKLPFDFAWTVSSL</sequence>
<dbReference type="GO" id="GO:0007219">
    <property type="term" value="P:Notch signaling pathway"/>
    <property type="evidence" value="ECO:0007669"/>
    <property type="project" value="InterPro"/>
</dbReference>
<dbReference type="OrthoDB" id="283575at2759"/>
<evidence type="ECO:0000313" key="7">
    <source>
        <dbReference type="EMBL" id="PVD25750.1"/>
    </source>
</evidence>
<evidence type="ECO:0000256" key="3">
    <source>
        <dbReference type="ARBA" id="ARBA00022737"/>
    </source>
</evidence>
<evidence type="ECO:0000259" key="6">
    <source>
        <dbReference type="Pfam" id="PF07657"/>
    </source>
</evidence>